<reference evidence="2" key="1">
    <citation type="submission" date="2022-05" db="EMBL/GenBank/DDBJ databases">
        <title>Halomonas geminus sp. nov. and Halomonas llamarensis sp. nov. isolated from high-altitude salars of the Atacama Desert.</title>
        <authorList>
            <person name="Hintersatz C."/>
            <person name="Rojas L.A."/>
            <person name="Wei T.-S."/>
            <person name="Kutschke S."/>
            <person name="Lehmann F."/>
            <person name="Jain R."/>
            <person name="Pollmann K."/>
        </authorList>
    </citation>
    <scope>NUCLEOTIDE SEQUENCE</scope>
    <source>
        <strain evidence="2">ATCH28</strain>
    </source>
</reference>
<accession>A0ABT0SZ68</accession>
<evidence type="ECO:0000313" key="2">
    <source>
        <dbReference type="EMBL" id="MCL7939903.1"/>
    </source>
</evidence>
<dbReference type="RefSeq" id="WP_250059956.1">
    <property type="nucleotide sequence ID" value="NZ_JAMJPK010000002.1"/>
</dbReference>
<name>A0ABT0SZ68_9GAMM</name>
<feature type="compositionally biased region" description="Basic and acidic residues" evidence="1">
    <location>
        <begin position="7"/>
        <end position="18"/>
    </location>
</feature>
<keyword evidence="3" id="KW-1185">Reference proteome</keyword>
<feature type="region of interest" description="Disordered" evidence="1">
    <location>
        <begin position="1"/>
        <end position="24"/>
    </location>
</feature>
<sequence>MRHLDHSRKLDASAERPTRSPMLTLCMPAMPPLGLVTAIQKRLQAWRQRLLV</sequence>
<protein>
    <submittedName>
        <fullName evidence="2">Uncharacterized protein</fullName>
    </submittedName>
</protein>
<evidence type="ECO:0000256" key="1">
    <source>
        <dbReference type="SAM" id="MobiDB-lite"/>
    </source>
</evidence>
<dbReference type="EMBL" id="JAMJPK010000002">
    <property type="protein sequence ID" value="MCL7939903.1"/>
    <property type="molecule type" value="Genomic_DNA"/>
</dbReference>
<proteinExistence type="predicted"/>
<organism evidence="2 3">
    <name type="scientific">Halomonas gemina</name>
    <dbReference type="NCBI Taxonomy" id="2945105"/>
    <lineage>
        <taxon>Bacteria</taxon>
        <taxon>Pseudomonadati</taxon>
        <taxon>Pseudomonadota</taxon>
        <taxon>Gammaproteobacteria</taxon>
        <taxon>Oceanospirillales</taxon>
        <taxon>Halomonadaceae</taxon>
        <taxon>Halomonas</taxon>
    </lineage>
</organism>
<evidence type="ECO:0000313" key="3">
    <source>
        <dbReference type="Proteomes" id="UP001165369"/>
    </source>
</evidence>
<gene>
    <name evidence="2" type="ORF">M8009_06260</name>
</gene>
<comment type="caution">
    <text evidence="2">The sequence shown here is derived from an EMBL/GenBank/DDBJ whole genome shotgun (WGS) entry which is preliminary data.</text>
</comment>
<dbReference type="Proteomes" id="UP001165369">
    <property type="component" value="Unassembled WGS sequence"/>
</dbReference>